<proteinExistence type="predicted"/>
<accession>A0ABN7SVH3</accession>
<feature type="region of interest" description="Disordered" evidence="1">
    <location>
        <begin position="170"/>
        <end position="198"/>
    </location>
</feature>
<feature type="region of interest" description="Disordered" evidence="1">
    <location>
        <begin position="305"/>
        <end position="337"/>
    </location>
</feature>
<feature type="compositionally biased region" description="Polar residues" evidence="1">
    <location>
        <begin position="170"/>
        <end position="187"/>
    </location>
</feature>
<feature type="region of interest" description="Disordered" evidence="1">
    <location>
        <begin position="562"/>
        <end position="592"/>
    </location>
</feature>
<evidence type="ECO:0000313" key="4">
    <source>
        <dbReference type="Proteomes" id="UP001158576"/>
    </source>
</evidence>
<sequence length="624" mass="69959">MTQRRSYVTQRMDLDDPANRSFWTRNRTECLLRLLTEQAQLTGDIDHESVAQKMTSLLSLPIPMKKQNISDRLEAMFHKYQCEQLRVATTGFKPNWIWNEQLQHIIELLQEREDAKEIKGMPGLSQREMRPRNQNPASSSSVIVINDDSPDPPKQEIPVPVAKPLFPVGESSTASSSKLPSIANSASVAKKSRSEPEIRPKETLKIGIKGTPQILPHPSLIKNSSSSGVQNMVIAVKQGSEPIFLLGDGKTVKVSPSVSISTDLNIPSISVASQNANRASVIVSTSPKPPKPIIVSDSSHGKITIAPKKPVSSLPAQQEDSSSDGRSKRTIRPPQSHLNLLIGEETRTRMPDAHVHFMLKMYKQYLNDRMLTSGRLSKGTFNEIANDLNKEFGVSYYEREQVASKLQNLKTQYRQRRVGVAEGNIEELSWKWYKEMQDILSIESNARKDSKDGVRRVAAIAAMANSSAPVSNSDESSHDSSSLKVEAFSETGTSETPPTKKRRGRPRGSLNGGSKYNRDPTFFPGIKREREGSEEVSYTQKIQPKPEKVLIDPEVLKDAVIDLAEKRRESSRNTPETPRKEDEEAKEARKKERLKEVKDELMMLRSMAFHLFKSSTELLRTIDD</sequence>
<keyword evidence="4" id="KW-1185">Reference proteome</keyword>
<evidence type="ECO:0000256" key="1">
    <source>
        <dbReference type="SAM" id="MobiDB-lite"/>
    </source>
</evidence>
<feature type="region of interest" description="Disordered" evidence="1">
    <location>
        <begin position="117"/>
        <end position="155"/>
    </location>
</feature>
<feature type="domain" description="Myb/SANT-like DNA-binding" evidence="2">
    <location>
        <begin position="351"/>
        <end position="439"/>
    </location>
</feature>
<protein>
    <submittedName>
        <fullName evidence="3">Oidioi.mRNA.OKI2018_I69.chr1.g3854.t2.cds</fullName>
    </submittedName>
</protein>
<dbReference type="InterPro" id="IPR044822">
    <property type="entry name" value="Myb_DNA-bind_4"/>
</dbReference>
<feature type="compositionally biased region" description="Low complexity" evidence="1">
    <location>
        <begin position="465"/>
        <end position="482"/>
    </location>
</feature>
<organism evidence="3 4">
    <name type="scientific">Oikopleura dioica</name>
    <name type="common">Tunicate</name>
    <dbReference type="NCBI Taxonomy" id="34765"/>
    <lineage>
        <taxon>Eukaryota</taxon>
        <taxon>Metazoa</taxon>
        <taxon>Chordata</taxon>
        <taxon>Tunicata</taxon>
        <taxon>Appendicularia</taxon>
        <taxon>Copelata</taxon>
        <taxon>Oikopleuridae</taxon>
        <taxon>Oikopleura</taxon>
    </lineage>
</organism>
<evidence type="ECO:0000313" key="3">
    <source>
        <dbReference type="EMBL" id="CAG5108563.1"/>
    </source>
</evidence>
<dbReference type="EMBL" id="OU015566">
    <property type="protein sequence ID" value="CAG5108563.1"/>
    <property type="molecule type" value="Genomic_DNA"/>
</dbReference>
<reference evidence="3 4" key="1">
    <citation type="submission" date="2021-04" db="EMBL/GenBank/DDBJ databases">
        <authorList>
            <person name="Bliznina A."/>
        </authorList>
    </citation>
    <scope>NUCLEOTIDE SEQUENCE [LARGE SCALE GENOMIC DNA]</scope>
</reference>
<evidence type="ECO:0000259" key="2">
    <source>
        <dbReference type="Pfam" id="PF13837"/>
    </source>
</evidence>
<dbReference type="Proteomes" id="UP001158576">
    <property type="component" value="Chromosome 1"/>
</dbReference>
<feature type="compositionally biased region" description="Low complexity" evidence="1">
    <location>
        <begin position="138"/>
        <end position="147"/>
    </location>
</feature>
<name>A0ABN7SVH3_OIKDI</name>
<dbReference type="Pfam" id="PF13837">
    <property type="entry name" value="Myb_DNA-bind_4"/>
    <property type="match status" value="1"/>
</dbReference>
<gene>
    <name evidence="3" type="ORF">OKIOD_LOCUS12619</name>
</gene>
<feature type="region of interest" description="Disordered" evidence="1">
    <location>
        <begin position="465"/>
        <end position="541"/>
    </location>
</feature>